<gene>
    <name evidence="8" type="ORF">EVEC_LOCUS8119</name>
</gene>
<evidence type="ECO:0000256" key="3">
    <source>
        <dbReference type="ARBA" id="ARBA00022771"/>
    </source>
</evidence>
<dbReference type="InterPro" id="IPR036855">
    <property type="entry name" value="Znf_CCCH_sf"/>
</dbReference>
<evidence type="ECO:0000313" key="9">
    <source>
        <dbReference type="Proteomes" id="UP000274131"/>
    </source>
</evidence>
<dbReference type="InterPro" id="IPR045877">
    <property type="entry name" value="ZFP36-like"/>
</dbReference>
<dbReference type="Proteomes" id="UP000274131">
    <property type="component" value="Unassembled WGS sequence"/>
</dbReference>
<keyword evidence="1 5" id="KW-0479">Metal-binding</keyword>
<dbReference type="PROSITE" id="PS50103">
    <property type="entry name" value="ZF_C3H1"/>
    <property type="match status" value="2"/>
</dbReference>
<dbReference type="Gene3D" id="4.10.1000.10">
    <property type="entry name" value="Zinc finger, CCCH-type"/>
    <property type="match status" value="1"/>
</dbReference>
<dbReference type="EMBL" id="UXUI01009272">
    <property type="protein sequence ID" value="VDD93368.1"/>
    <property type="molecule type" value="Genomic_DNA"/>
</dbReference>
<feature type="zinc finger region" description="C3H1-type" evidence="5">
    <location>
        <begin position="253"/>
        <end position="281"/>
    </location>
</feature>
<reference evidence="10" key="1">
    <citation type="submission" date="2017-02" db="UniProtKB">
        <authorList>
            <consortium name="WormBaseParasite"/>
        </authorList>
    </citation>
    <scope>IDENTIFICATION</scope>
</reference>
<name>A0A0N4VDF2_ENTVE</name>
<accession>A0A0N4VDF2</accession>
<evidence type="ECO:0000256" key="4">
    <source>
        <dbReference type="ARBA" id="ARBA00022833"/>
    </source>
</evidence>
<keyword evidence="4 5" id="KW-0862">Zinc</keyword>
<evidence type="ECO:0000256" key="2">
    <source>
        <dbReference type="ARBA" id="ARBA00022737"/>
    </source>
</evidence>
<proteinExistence type="predicted"/>
<keyword evidence="2" id="KW-0677">Repeat</keyword>
<organism evidence="10">
    <name type="scientific">Enterobius vermicularis</name>
    <name type="common">Human pinworm</name>
    <dbReference type="NCBI Taxonomy" id="51028"/>
    <lineage>
        <taxon>Eukaryota</taxon>
        <taxon>Metazoa</taxon>
        <taxon>Ecdysozoa</taxon>
        <taxon>Nematoda</taxon>
        <taxon>Chromadorea</taxon>
        <taxon>Rhabditida</taxon>
        <taxon>Spirurina</taxon>
        <taxon>Oxyuridomorpha</taxon>
        <taxon>Oxyuroidea</taxon>
        <taxon>Oxyuridae</taxon>
        <taxon>Enterobius</taxon>
    </lineage>
</organism>
<feature type="region of interest" description="Disordered" evidence="6">
    <location>
        <begin position="43"/>
        <end position="65"/>
    </location>
</feature>
<dbReference type="PANTHER" id="PTHR12547">
    <property type="entry name" value="CCCH ZINC FINGER/TIS11-RELATED"/>
    <property type="match status" value="1"/>
</dbReference>
<dbReference type="OrthoDB" id="410307at2759"/>
<feature type="region of interest" description="Disordered" evidence="6">
    <location>
        <begin position="151"/>
        <end position="172"/>
    </location>
</feature>
<evidence type="ECO:0000259" key="7">
    <source>
        <dbReference type="PROSITE" id="PS50103"/>
    </source>
</evidence>
<keyword evidence="3 5" id="KW-0863">Zinc-finger</keyword>
<dbReference type="GO" id="GO:0043186">
    <property type="term" value="C:P granule"/>
    <property type="evidence" value="ECO:0007669"/>
    <property type="project" value="UniProtKB-ARBA"/>
</dbReference>
<dbReference type="GO" id="GO:0005829">
    <property type="term" value="C:cytosol"/>
    <property type="evidence" value="ECO:0007669"/>
    <property type="project" value="TreeGrafter"/>
</dbReference>
<dbReference type="Gene3D" id="6.10.250.3220">
    <property type="match status" value="1"/>
</dbReference>
<dbReference type="STRING" id="51028.A0A0N4VDF2"/>
<dbReference type="SUPFAM" id="SSF90229">
    <property type="entry name" value="CCCH zinc finger"/>
    <property type="match status" value="2"/>
</dbReference>
<protein>
    <submittedName>
        <fullName evidence="10">C3H1-type domain-containing protein</fullName>
    </submittedName>
</protein>
<dbReference type="GO" id="GO:0008270">
    <property type="term" value="F:zinc ion binding"/>
    <property type="evidence" value="ECO:0007669"/>
    <property type="project" value="UniProtKB-KW"/>
</dbReference>
<feature type="zinc finger region" description="C3H1-type" evidence="5">
    <location>
        <begin position="75"/>
        <end position="103"/>
    </location>
</feature>
<evidence type="ECO:0000313" key="8">
    <source>
        <dbReference type="EMBL" id="VDD93368.1"/>
    </source>
</evidence>
<keyword evidence="9" id="KW-1185">Reference proteome</keyword>
<feature type="domain" description="C3H1-type" evidence="7">
    <location>
        <begin position="253"/>
        <end position="281"/>
    </location>
</feature>
<evidence type="ECO:0000256" key="1">
    <source>
        <dbReference type="ARBA" id="ARBA00022723"/>
    </source>
</evidence>
<reference evidence="8 9" key="2">
    <citation type="submission" date="2018-10" db="EMBL/GenBank/DDBJ databases">
        <authorList>
            <consortium name="Pathogen Informatics"/>
        </authorList>
    </citation>
    <scope>NUCLEOTIDE SEQUENCE [LARGE SCALE GENOMIC DNA]</scope>
</reference>
<dbReference type="SMART" id="SM00356">
    <property type="entry name" value="ZnF_C3H1"/>
    <property type="match status" value="2"/>
</dbReference>
<dbReference type="WBParaSite" id="EVEC_0000863501-mRNA-1">
    <property type="protein sequence ID" value="EVEC_0000863501-mRNA-1"/>
    <property type="gene ID" value="EVEC_0000863501"/>
</dbReference>
<evidence type="ECO:0000313" key="10">
    <source>
        <dbReference type="WBParaSite" id="EVEC_0000863501-mRNA-1"/>
    </source>
</evidence>
<evidence type="ECO:0000256" key="6">
    <source>
        <dbReference type="SAM" id="MobiDB-lite"/>
    </source>
</evidence>
<dbReference type="PANTHER" id="PTHR12547:SF185">
    <property type="entry name" value="C3H1-TYPE DOMAIN-CONTAINING PROTEIN"/>
    <property type="match status" value="1"/>
</dbReference>
<dbReference type="Pfam" id="PF00642">
    <property type="entry name" value="zf-CCCH"/>
    <property type="match status" value="1"/>
</dbReference>
<feature type="region of interest" description="Disordered" evidence="6">
    <location>
        <begin position="214"/>
        <end position="252"/>
    </location>
</feature>
<dbReference type="AlphaFoldDB" id="A0A0N4VDF2"/>
<dbReference type="InterPro" id="IPR000571">
    <property type="entry name" value="Znf_CCCH"/>
</dbReference>
<feature type="domain" description="C3H1-type" evidence="7">
    <location>
        <begin position="75"/>
        <end position="103"/>
    </location>
</feature>
<sequence>MDMFCQSSQPSKPLPLSMPPDSYYSPQGAFPIFNRGSTFAPSEMFDPNTGLPRQQDIHHGGLQQSTNQKCPNTELYKTELCRYWSAGIPCKFGRGCWYAHGAQELQIAQFVVRARNQNLTSYHYEISNAPCLNTPIPAIYPEVNNLFVTEVPPSSEGSSLPKAVGAERKSKRVKKYSQSDDTVFRMDDIDPVDLSFDQWSPNCGDSGISCDRRSSDGLSAASSERELHLPPLPPISSSIWTSSDRPKPHQESSERRDVCDMFVWCGYCLMGNACPYVHPSN</sequence>
<dbReference type="GO" id="GO:0003730">
    <property type="term" value="F:mRNA 3'-UTR binding"/>
    <property type="evidence" value="ECO:0007669"/>
    <property type="project" value="TreeGrafter"/>
</dbReference>
<evidence type="ECO:0000256" key="5">
    <source>
        <dbReference type="PROSITE-ProRule" id="PRU00723"/>
    </source>
</evidence>